<proteinExistence type="inferred from homology"/>
<dbReference type="Gene3D" id="3.40.50.300">
    <property type="entry name" value="P-loop containing nucleotide triphosphate hydrolases"/>
    <property type="match status" value="1"/>
</dbReference>
<reference evidence="6" key="1">
    <citation type="journal article" date="2014" name="Front. Microbiol.">
        <title>High frequency of phylogenetically diverse reductive dehalogenase-homologous genes in deep subseafloor sedimentary metagenomes.</title>
        <authorList>
            <person name="Kawai M."/>
            <person name="Futagami T."/>
            <person name="Toyoda A."/>
            <person name="Takaki Y."/>
            <person name="Nishi S."/>
            <person name="Hori S."/>
            <person name="Arai W."/>
            <person name="Tsubouchi T."/>
            <person name="Morono Y."/>
            <person name="Uchiyama I."/>
            <person name="Ito T."/>
            <person name="Fujiyama A."/>
            <person name="Inagaki F."/>
            <person name="Takami H."/>
        </authorList>
    </citation>
    <scope>NUCLEOTIDE SEQUENCE</scope>
    <source>
        <strain evidence="6">Expedition CK06-06</strain>
    </source>
</reference>
<protein>
    <recommendedName>
        <fullName evidence="5">FtsK domain-containing protein</fullName>
    </recommendedName>
</protein>
<name>X0VMI6_9ZZZZ</name>
<evidence type="ECO:0000313" key="6">
    <source>
        <dbReference type="EMBL" id="GAG13688.1"/>
    </source>
</evidence>
<keyword evidence="4" id="KW-0238">DNA-binding</keyword>
<dbReference type="GO" id="GO:0003677">
    <property type="term" value="F:DNA binding"/>
    <property type="evidence" value="ECO:0007669"/>
    <property type="project" value="UniProtKB-KW"/>
</dbReference>
<keyword evidence="3" id="KW-0067">ATP-binding</keyword>
<dbReference type="InterPro" id="IPR027417">
    <property type="entry name" value="P-loop_NTPase"/>
</dbReference>
<feature type="non-terminal residue" evidence="6">
    <location>
        <position position="1"/>
    </location>
</feature>
<dbReference type="GO" id="GO:0005524">
    <property type="term" value="F:ATP binding"/>
    <property type="evidence" value="ECO:0007669"/>
    <property type="project" value="UniProtKB-KW"/>
</dbReference>
<comment type="caution">
    <text evidence="6">The sequence shown here is derived from an EMBL/GenBank/DDBJ whole genome shotgun (WGS) entry which is preliminary data.</text>
</comment>
<evidence type="ECO:0000256" key="2">
    <source>
        <dbReference type="ARBA" id="ARBA00022741"/>
    </source>
</evidence>
<dbReference type="PANTHER" id="PTHR22683">
    <property type="entry name" value="SPORULATION PROTEIN RELATED"/>
    <property type="match status" value="1"/>
</dbReference>
<keyword evidence="2" id="KW-0547">Nucleotide-binding</keyword>
<comment type="similarity">
    <text evidence="1">Belongs to the FtsK/SpoIIIE/SftA family.</text>
</comment>
<dbReference type="AlphaFoldDB" id="X0VMI6"/>
<dbReference type="EMBL" id="BARS01022436">
    <property type="protein sequence ID" value="GAG13688.1"/>
    <property type="molecule type" value="Genomic_DNA"/>
</dbReference>
<evidence type="ECO:0000256" key="4">
    <source>
        <dbReference type="ARBA" id="ARBA00023125"/>
    </source>
</evidence>
<dbReference type="InterPro" id="IPR041027">
    <property type="entry name" value="FtsK_alpha"/>
</dbReference>
<dbReference type="InterPro" id="IPR050206">
    <property type="entry name" value="FtsK/SpoIIIE/SftA"/>
</dbReference>
<gene>
    <name evidence="6" type="ORF">S01H1_35874</name>
</gene>
<dbReference type="InterPro" id="IPR002543">
    <property type="entry name" value="FtsK_dom"/>
</dbReference>
<dbReference type="SUPFAM" id="SSF52540">
    <property type="entry name" value="P-loop containing nucleoside triphosphate hydrolases"/>
    <property type="match status" value="1"/>
</dbReference>
<dbReference type="Pfam" id="PF01580">
    <property type="entry name" value="FtsK_SpoIIIE"/>
    <property type="match status" value="1"/>
</dbReference>
<feature type="domain" description="FtsK" evidence="5">
    <location>
        <begin position="99"/>
        <end position="270"/>
    </location>
</feature>
<dbReference type="PROSITE" id="PS50901">
    <property type="entry name" value="FTSK"/>
    <property type="match status" value="1"/>
</dbReference>
<organism evidence="6">
    <name type="scientific">marine sediment metagenome</name>
    <dbReference type="NCBI Taxonomy" id="412755"/>
    <lineage>
        <taxon>unclassified sequences</taxon>
        <taxon>metagenomes</taxon>
        <taxon>ecological metagenomes</taxon>
    </lineage>
</organism>
<feature type="non-terminal residue" evidence="6">
    <location>
        <position position="270"/>
    </location>
</feature>
<evidence type="ECO:0000256" key="1">
    <source>
        <dbReference type="ARBA" id="ARBA00006474"/>
    </source>
</evidence>
<evidence type="ECO:0000259" key="5">
    <source>
        <dbReference type="PROSITE" id="PS50901"/>
    </source>
</evidence>
<dbReference type="Gene3D" id="3.30.980.40">
    <property type="match status" value="1"/>
</dbReference>
<dbReference type="PANTHER" id="PTHR22683:SF41">
    <property type="entry name" value="DNA TRANSLOCASE FTSK"/>
    <property type="match status" value="1"/>
</dbReference>
<dbReference type="Pfam" id="PF17854">
    <property type="entry name" value="FtsK_alpha"/>
    <property type="match status" value="1"/>
</dbReference>
<accession>X0VMI6</accession>
<sequence>QGKVKLDRDGNPIERQEEVSKTRVKVERITALANNLALALASPSIRIEAPVPGKSLVGIEVPNTTSALVRLRSVVDSPAFQRVRSKSGLALALGKGSAGEAVAADLSKMPHLLIAGETGSGKTVCINSIITCLLMQNPPQDMRMLLIDPKRVELVNFAGVPHLISPVVVEIDKAIEALRRLIGEMDKRYNKFASVGVRNIEGYNRSQLATEPLPYLVVIIDELAHLMMTAAEVVEPSICRLAQLSRATGIHLIIATQRPSVDVVTGLIKA</sequence>
<evidence type="ECO:0000256" key="3">
    <source>
        <dbReference type="ARBA" id="ARBA00022840"/>
    </source>
</evidence>